<dbReference type="Gene3D" id="6.10.290.30">
    <property type="entry name" value="Regulatory factor X-associated C-terminal binding domain"/>
    <property type="match status" value="1"/>
</dbReference>
<protein>
    <submittedName>
        <fullName evidence="3">Regulatory factor X-associated protein-like</fullName>
    </submittedName>
</protein>
<gene>
    <name evidence="3" type="primary">LOC106807430</name>
</gene>
<dbReference type="InterPro" id="IPR038308">
    <property type="entry name" value="RFXAP_C_sf"/>
</dbReference>
<feature type="domain" description="Regulatory factor X-associated protein RFXANK-binding" evidence="1">
    <location>
        <begin position="16"/>
        <end position="126"/>
    </location>
</feature>
<evidence type="ECO:0000259" key="1">
    <source>
        <dbReference type="Pfam" id="PF15289"/>
    </source>
</evidence>
<sequence>MKQRSRGSPINAAMLCSHDGCLEPSMRSTPNKPPLCRTHRLKAYKEKYKKKKEMEAVTAKLEAKIKEGLEMTVVPPSDLNEESPDTLVLSPSLLEQVLNEKKQSLLLSPDVITFLRVKQDKFRNSSTTKKS</sequence>
<dbReference type="Proteomes" id="UP000695022">
    <property type="component" value="Unplaced"/>
</dbReference>
<name>A0ABM1DZ68_PRICU</name>
<dbReference type="RefSeq" id="XP_014665239.1">
    <property type="nucleotide sequence ID" value="XM_014809753.1"/>
</dbReference>
<accession>A0ABM1DZ68</accession>
<dbReference type="InterPro" id="IPR029316">
    <property type="entry name" value="RFXAP_RFXANK-bd"/>
</dbReference>
<dbReference type="Pfam" id="PF15289">
    <property type="entry name" value="RFXA_RFXANK_bdg"/>
    <property type="match status" value="1"/>
</dbReference>
<evidence type="ECO:0000313" key="2">
    <source>
        <dbReference type="Proteomes" id="UP000695022"/>
    </source>
</evidence>
<organism evidence="2 3">
    <name type="scientific">Priapulus caudatus</name>
    <name type="common">Priapulid worm</name>
    <dbReference type="NCBI Taxonomy" id="37621"/>
    <lineage>
        <taxon>Eukaryota</taxon>
        <taxon>Metazoa</taxon>
        <taxon>Ecdysozoa</taxon>
        <taxon>Scalidophora</taxon>
        <taxon>Priapulida</taxon>
        <taxon>Priapulimorpha</taxon>
        <taxon>Priapulimorphida</taxon>
        <taxon>Priapulidae</taxon>
        <taxon>Priapulus</taxon>
    </lineage>
</organism>
<reference evidence="3" key="1">
    <citation type="submission" date="2025-08" db="UniProtKB">
        <authorList>
            <consortium name="RefSeq"/>
        </authorList>
    </citation>
    <scope>IDENTIFICATION</scope>
</reference>
<evidence type="ECO:0000313" key="3">
    <source>
        <dbReference type="RefSeq" id="XP_014665239.1"/>
    </source>
</evidence>
<proteinExistence type="predicted"/>
<dbReference type="GeneID" id="106807430"/>
<dbReference type="PANTHER" id="PTHR15110">
    <property type="entry name" value="REGULATORY FACTOR X-ASSOCIATED PROTEIN"/>
    <property type="match status" value="1"/>
</dbReference>
<keyword evidence="2" id="KW-1185">Reference proteome</keyword>
<dbReference type="PANTHER" id="PTHR15110:SF2">
    <property type="entry name" value="REGULATORY FACTOR X-ASSOCIATED PROTEIN"/>
    <property type="match status" value="1"/>
</dbReference>